<dbReference type="AlphaFoldDB" id="A0A2K9YXD1"/>
<reference evidence="2 3" key="1">
    <citation type="submission" date="2017-11" db="EMBL/GenBank/DDBJ databases">
        <title>Complete genome of Rhizobium leguminosarum Norway, an ineffective micro-symbiont.</title>
        <authorList>
            <person name="Hoffrichter A."/>
            <person name="Liang J."/>
            <person name="Brachmann A."/>
            <person name="Marin M."/>
        </authorList>
    </citation>
    <scope>NUCLEOTIDE SEQUENCE [LARGE SCALE GENOMIC DNA]</scope>
    <source>
        <strain evidence="2 3">Norway</strain>
    </source>
</reference>
<name>A0A2K9YXD1_RHILE</name>
<feature type="region of interest" description="Disordered" evidence="1">
    <location>
        <begin position="124"/>
        <end position="147"/>
    </location>
</feature>
<organism evidence="2 3">
    <name type="scientific">Rhizobium leguminosarum</name>
    <dbReference type="NCBI Taxonomy" id="384"/>
    <lineage>
        <taxon>Bacteria</taxon>
        <taxon>Pseudomonadati</taxon>
        <taxon>Pseudomonadota</taxon>
        <taxon>Alphaproteobacteria</taxon>
        <taxon>Hyphomicrobiales</taxon>
        <taxon>Rhizobiaceae</taxon>
        <taxon>Rhizobium/Agrobacterium group</taxon>
        <taxon>Rhizobium</taxon>
    </lineage>
</organism>
<dbReference type="EMBL" id="CP025012">
    <property type="protein sequence ID" value="AUW40617.1"/>
    <property type="molecule type" value="Genomic_DNA"/>
</dbReference>
<protein>
    <submittedName>
        <fullName evidence="2">Uncharacterized protein</fullName>
    </submittedName>
</protein>
<sequence length="171" mass="18620">MAFRSHENNPVAELVELHASIHETNGDSFEMRATLLINPDEIDVGDYTIRVNIHEAYLSVDAFGCAVDLNTKHGKRVHAESVPRNVATERSLKVGVGITAATEAAAEVSFATLAAALKANQKHTNTRTTDVSLSERQEKTTEHSPGSKVRGYIISKSVLRHSSLKRDKAAC</sequence>
<evidence type="ECO:0000256" key="1">
    <source>
        <dbReference type="SAM" id="MobiDB-lite"/>
    </source>
</evidence>
<gene>
    <name evidence="2" type="ORF">CUJ84_Chr000198</name>
</gene>
<evidence type="ECO:0000313" key="2">
    <source>
        <dbReference type="EMBL" id="AUW40617.1"/>
    </source>
</evidence>
<dbReference type="Proteomes" id="UP000238523">
    <property type="component" value="Chromosome"/>
</dbReference>
<accession>A0A2K9YXD1</accession>
<feature type="compositionally biased region" description="Basic and acidic residues" evidence="1">
    <location>
        <begin position="133"/>
        <end position="142"/>
    </location>
</feature>
<proteinExistence type="predicted"/>
<evidence type="ECO:0000313" key="3">
    <source>
        <dbReference type="Proteomes" id="UP000238523"/>
    </source>
</evidence>
<dbReference type="RefSeq" id="WP_158686887.1">
    <property type="nucleotide sequence ID" value="NZ_CP025012.1"/>
</dbReference>